<feature type="domain" description="Amidohydrolase-related" evidence="2">
    <location>
        <begin position="12"/>
        <end position="290"/>
    </location>
</feature>
<protein>
    <submittedName>
        <fullName evidence="3">Amidohydrolase 2</fullName>
    </submittedName>
</protein>
<evidence type="ECO:0000259" key="2">
    <source>
        <dbReference type="Pfam" id="PF04909"/>
    </source>
</evidence>
<dbReference type="PANTHER" id="PTHR43569">
    <property type="entry name" value="AMIDOHYDROLASE"/>
    <property type="match status" value="1"/>
</dbReference>
<dbReference type="Gene3D" id="3.20.20.140">
    <property type="entry name" value="Metal-dependent hydrolases"/>
    <property type="match status" value="1"/>
</dbReference>
<dbReference type="GO" id="GO:0016787">
    <property type="term" value="F:hydrolase activity"/>
    <property type="evidence" value="ECO:0007669"/>
    <property type="project" value="UniProtKB-KW"/>
</dbReference>
<proteinExistence type="inferred from homology"/>
<evidence type="ECO:0000256" key="1">
    <source>
        <dbReference type="ARBA" id="ARBA00038310"/>
    </source>
</evidence>
<dbReference type="PANTHER" id="PTHR43569:SF2">
    <property type="entry name" value="AMIDOHYDROLASE-RELATED DOMAIN-CONTAINING PROTEIN"/>
    <property type="match status" value="1"/>
</dbReference>
<dbReference type="Pfam" id="PF04909">
    <property type="entry name" value="Amidohydro_2"/>
    <property type="match status" value="1"/>
</dbReference>
<reference evidence="3" key="1">
    <citation type="submission" date="2016-03" db="EMBL/GenBank/DDBJ databases">
        <authorList>
            <person name="Ploux O."/>
        </authorList>
    </citation>
    <scope>NUCLEOTIDE SEQUENCE</scope>
    <source>
        <strain evidence="3">UC10</strain>
    </source>
</reference>
<dbReference type="InterPro" id="IPR006680">
    <property type="entry name" value="Amidohydro-rel"/>
</dbReference>
<dbReference type="InterPro" id="IPR032466">
    <property type="entry name" value="Metal_Hydrolase"/>
</dbReference>
<evidence type="ECO:0000313" key="3">
    <source>
        <dbReference type="EMBL" id="SBS71065.1"/>
    </source>
</evidence>
<dbReference type="EMBL" id="FLQS01000002">
    <property type="protein sequence ID" value="SBS71065.1"/>
    <property type="molecule type" value="Genomic_DNA"/>
</dbReference>
<accession>A0A1Y5NXG8</accession>
<keyword evidence="3" id="KW-0378">Hydrolase</keyword>
<organism evidence="3">
    <name type="scientific">uncultured Mycobacterium sp</name>
    <dbReference type="NCBI Taxonomy" id="171292"/>
    <lineage>
        <taxon>Bacteria</taxon>
        <taxon>Bacillati</taxon>
        <taxon>Actinomycetota</taxon>
        <taxon>Actinomycetes</taxon>
        <taxon>Mycobacteriales</taxon>
        <taxon>Mycobacteriaceae</taxon>
        <taxon>Mycobacterium</taxon>
        <taxon>environmental samples</taxon>
    </lineage>
</organism>
<gene>
    <name evidence="3" type="ORF">MHPYR_100050</name>
</gene>
<dbReference type="InterPro" id="IPR052350">
    <property type="entry name" value="Metallo-dep_Lactonases"/>
</dbReference>
<comment type="similarity">
    <text evidence="1">Belongs to the metallo-dependent hydrolases superfamily.</text>
</comment>
<dbReference type="SUPFAM" id="SSF51556">
    <property type="entry name" value="Metallo-dependent hydrolases"/>
    <property type="match status" value="1"/>
</dbReference>
<sequence>MTKPIPRPDRIVDAHVHLWDPARTDWYPYLSGRRELNMGDVSTMSRRFDAATYFAESAGWNVEKIINIAAATGWNSIDETLELDRRAHMQGHPDAIIGGLPPTESVAETVAALDRQLTAPRFRGVRPMGAAEGPLPPIDVLRALEERDLLVEVMVHPDLLLPTARRLEANDSLVVVIEHAGWPRNGSEQERALWTEGINALASLGDNVLCKLSGLAVPLGTMTVEVLAPWLEYAIEAFGADRCMFGSNFPVDGMRGTFGELYSTYSAVAARLDTDARDKIFAGNAERVYRC</sequence>
<dbReference type="AlphaFoldDB" id="A0A1Y5NXG8"/>
<name>A0A1Y5NXG8_9MYCO</name>